<keyword evidence="2" id="KW-1185">Reference proteome</keyword>
<dbReference type="RefSeq" id="WP_071876187.1">
    <property type="nucleotide sequence ID" value="NZ_JXLC01000001.1"/>
</dbReference>
<dbReference type="EMBL" id="CP013614">
    <property type="protein sequence ID" value="ALS02492.1"/>
    <property type="molecule type" value="Genomic_DNA"/>
</dbReference>
<protein>
    <submittedName>
        <fullName evidence="1">Uncharacterized protein</fullName>
    </submittedName>
</protein>
<reference evidence="1 2" key="1">
    <citation type="submission" date="2015-12" db="EMBL/GenBank/DDBJ databases">
        <authorList>
            <person name="Lauer A."/>
            <person name="Humrighouse B."/>
            <person name="Loparev V."/>
            <person name="Shewmaker P.L."/>
            <person name="Whitney A.M."/>
            <person name="McLaughlin R.W."/>
        </authorList>
    </citation>
    <scope>NUCLEOTIDE SEQUENCE [LARGE SCALE GENOMIC DNA]</scope>
    <source>
        <strain evidence="1 2">LMG 23085</strain>
    </source>
</reference>
<gene>
    <name evidence="1" type="ORF">ATZ33_14220</name>
</gene>
<organism evidence="1 2">
    <name type="scientific">Enterococcus silesiacus</name>
    <dbReference type="NCBI Taxonomy" id="332949"/>
    <lineage>
        <taxon>Bacteria</taxon>
        <taxon>Bacillati</taxon>
        <taxon>Bacillota</taxon>
        <taxon>Bacilli</taxon>
        <taxon>Lactobacillales</taxon>
        <taxon>Enterococcaceae</taxon>
        <taxon>Enterococcus</taxon>
    </lineage>
</organism>
<accession>A0ABM5WBW0</accession>
<sequence>MYNVANFLEKVEKKSSKRISADDVLNKDIFTYRELISLINSFVVNLKSEQFIECQISSETEIDTGSKEALLDAHVDTEWSIPDIEINENLVWYPQKNETTIELDELSESLIAIYSSQSDYCLTIVSKEVFYNRKVSDMVQSLLTDISFGDINLVNSGKLIGEKKFREIVDHLIKLDYIFVVRKKLVKDMEAIIIENVVDWENRENYSIEFTKKGREDYSSNIIGLEVMRFMSLT</sequence>
<name>A0ABM5WBW0_9ENTE</name>
<proteinExistence type="predicted"/>
<evidence type="ECO:0000313" key="1">
    <source>
        <dbReference type="EMBL" id="ALS02492.1"/>
    </source>
</evidence>
<dbReference type="Proteomes" id="UP000065511">
    <property type="component" value="Chromosome"/>
</dbReference>
<evidence type="ECO:0000313" key="2">
    <source>
        <dbReference type="Proteomes" id="UP000065511"/>
    </source>
</evidence>